<dbReference type="KEGG" id="amd:AMED_5796"/>
<dbReference type="AlphaFoldDB" id="A0A0H3DBV3"/>
<dbReference type="OrthoDB" id="5244233at2"/>
<gene>
    <name evidence="1" type="ordered locus">AMED_5796</name>
</gene>
<dbReference type="GeneID" id="92873466"/>
<evidence type="ECO:0000313" key="2">
    <source>
        <dbReference type="Proteomes" id="UP000000328"/>
    </source>
</evidence>
<dbReference type="eggNOG" id="ENOG5030J5T">
    <property type="taxonomic scope" value="Bacteria"/>
</dbReference>
<dbReference type="Proteomes" id="UP000000328">
    <property type="component" value="Chromosome"/>
</dbReference>
<evidence type="ECO:0000313" key="1">
    <source>
        <dbReference type="EMBL" id="ADJ47543.1"/>
    </source>
</evidence>
<dbReference type="HOGENOM" id="CLU_1149984_0_0_11"/>
<proteinExistence type="predicted"/>
<accession>A0A0H3DBV3</accession>
<dbReference type="PATRIC" id="fig|749927.5.peg.6024"/>
<organism evidence="1 2">
    <name type="scientific">Amycolatopsis mediterranei (strain U-32)</name>
    <dbReference type="NCBI Taxonomy" id="749927"/>
    <lineage>
        <taxon>Bacteria</taxon>
        <taxon>Bacillati</taxon>
        <taxon>Actinomycetota</taxon>
        <taxon>Actinomycetes</taxon>
        <taxon>Pseudonocardiales</taxon>
        <taxon>Pseudonocardiaceae</taxon>
        <taxon>Amycolatopsis</taxon>
    </lineage>
</organism>
<reference evidence="1 2" key="1">
    <citation type="journal article" date="2010" name="Cell Res.">
        <title>Complete genome sequence of the rifamycin SV-producing Amycolatopsis mediterranei U32 revealed its genetic characteristics in phylogeny and metabolism.</title>
        <authorList>
            <person name="Zhao W."/>
            <person name="Zhong Y."/>
            <person name="Yuan H."/>
            <person name="Wang J."/>
            <person name="Zheng H."/>
            <person name="Wang Y."/>
            <person name="Cen X."/>
            <person name="Xu F."/>
            <person name="Bai J."/>
            <person name="Han X."/>
            <person name="Lu G."/>
            <person name="Zhu Y."/>
            <person name="Shao Z."/>
            <person name="Yan H."/>
            <person name="Li C."/>
            <person name="Peng N."/>
            <person name="Zhang Z."/>
            <person name="Zhang Y."/>
            <person name="Lin W."/>
            <person name="Fan Y."/>
            <person name="Qin Z."/>
            <person name="Hu Y."/>
            <person name="Zhu B."/>
            <person name="Wang S."/>
            <person name="Ding X."/>
            <person name="Zhao G.P."/>
        </authorList>
    </citation>
    <scope>NUCLEOTIDE SEQUENCE [LARGE SCALE GENOMIC DNA]</scope>
    <source>
        <strain evidence="2">U-32</strain>
    </source>
</reference>
<name>A0A0H3DBV3_AMYMU</name>
<dbReference type="RefSeq" id="WP_013227601.1">
    <property type="nucleotide sequence ID" value="NC_014318.1"/>
</dbReference>
<sequence>MTSPIGKSTASGTRSLATFQGQAFLPVQDRVRRTGITRWAELAQLSEITQWEPAWRALRTCSGLDDDAFVSFLCDFEFKFGILLVDPLLSPDQDPVSRDAEHLAREMFSIVRDPAQPARLSRDELLARLGWTDRLLYRHPGPAGSGKSTLLADLILPGRVVRQRLLFLFVGIVRKQVLEVDWNQAKAAIYNRATKYLAVYTTRPTKRAIPAVAVRVANVADAHAIVAAAEAASAAPRLDIV</sequence>
<dbReference type="EMBL" id="CP002000">
    <property type="protein sequence ID" value="ADJ47543.1"/>
    <property type="molecule type" value="Genomic_DNA"/>
</dbReference>
<protein>
    <submittedName>
        <fullName evidence="1">Uncharacterized protein</fullName>
    </submittedName>
</protein>